<organism evidence="7 8">
    <name type="scientific">Weissella coleopterorum</name>
    <dbReference type="NCBI Taxonomy" id="2714949"/>
    <lineage>
        <taxon>Bacteria</taxon>
        <taxon>Bacillati</taxon>
        <taxon>Bacillota</taxon>
        <taxon>Bacilli</taxon>
        <taxon>Lactobacillales</taxon>
        <taxon>Lactobacillaceae</taxon>
        <taxon>Weissella</taxon>
    </lineage>
</organism>
<dbReference type="InterPro" id="IPR006214">
    <property type="entry name" value="Bax_inhibitor_1-related"/>
</dbReference>
<comment type="similarity">
    <text evidence="2 6">Belongs to the BI1 family.</text>
</comment>
<sequence length="238" mass="26111">MDNLQTKGPRLVNPGASGLNSFFLRVYSYMGMALLVTAATVFIGVTMFAQQILALTTGLVPTLILFALLFGISWMANRSAMKNPARSFGLLMAYSVIMGLFFTSILLYMTPQTIILAFITTAALFMGMALYGVTTKRDMSKMGTILFGAVFALVIGMLLNIFIGGTVLYMLISWAGVLVFAIITAYDMNRLKQMYLQVAGDHHAEQGVAVYGALNLYLDFINLFIYILRIFGMSSNSN</sequence>
<feature type="transmembrane region" description="Helical" evidence="6">
    <location>
        <begin position="208"/>
        <end position="228"/>
    </location>
</feature>
<evidence type="ECO:0000256" key="2">
    <source>
        <dbReference type="ARBA" id="ARBA00010350"/>
    </source>
</evidence>
<feature type="transmembrane region" description="Helical" evidence="6">
    <location>
        <begin position="88"/>
        <end position="108"/>
    </location>
</feature>
<proteinExistence type="inferred from homology"/>
<dbReference type="CDD" id="cd10432">
    <property type="entry name" value="BI-1-like_bacterial"/>
    <property type="match status" value="1"/>
</dbReference>
<dbReference type="Pfam" id="PF01027">
    <property type="entry name" value="Bax1-I"/>
    <property type="match status" value="1"/>
</dbReference>
<evidence type="ECO:0000256" key="1">
    <source>
        <dbReference type="ARBA" id="ARBA00004141"/>
    </source>
</evidence>
<evidence type="ECO:0000256" key="6">
    <source>
        <dbReference type="RuleBase" id="RU004379"/>
    </source>
</evidence>
<name>A0A6G8B0N4_9LACO</name>
<gene>
    <name evidence="7" type="ORF">G7084_05285</name>
</gene>
<dbReference type="KEGG" id="wco:G7084_05285"/>
<evidence type="ECO:0000313" key="7">
    <source>
        <dbReference type="EMBL" id="QIL50775.1"/>
    </source>
</evidence>
<evidence type="ECO:0000256" key="4">
    <source>
        <dbReference type="ARBA" id="ARBA00022989"/>
    </source>
</evidence>
<dbReference type="RefSeq" id="WP_166010704.1">
    <property type="nucleotide sequence ID" value="NZ_CP049888.1"/>
</dbReference>
<evidence type="ECO:0000256" key="3">
    <source>
        <dbReference type="ARBA" id="ARBA00022692"/>
    </source>
</evidence>
<feature type="transmembrane region" description="Helical" evidence="6">
    <location>
        <begin position="145"/>
        <end position="163"/>
    </location>
</feature>
<feature type="transmembrane region" description="Helical" evidence="6">
    <location>
        <begin position="26"/>
        <end position="46"/>
    </location>
</feature>
<feature type="transmembrane region" description="Helical" evidence="6">
    <location>
        <begin position="114"/>
        <end position="133"/>
    </location>
</feature>
<feature type="transmembrane region" description="Helical" evidence="6">
    <location>
        <begin position="52"/>
        <end position="76"/>
    </location>
</feature>
<dbReference type="AlphaFoldDB" id="A0A6G8B0N4"/>
<accession>A0A6G8B0N4</accession>
<dbReference type="EMBL" id="CP049888">
    <property type="protein sequence ID" value="QIL50775.1"/>
    <property type="molecule type" value="Genomic_DNA"/>
</dbReference>
<keyword evidence="3 6" id="KW-0812">Transmembrane</keyword>
<dbReference type="PANTHER" id="PTHR23291">
    <property type="entry name" value="BAX INHIBITOR-RELATED"/>
    <property type="match status" value="1"/>
</dbReference>
<dbReference type="Proteomes" id="UP000500741">
    <property type="component" value="Chromosome"/>
</dbReference>
<keyword evidence="8" id="KW-1185">Reference proteome</keyword>
<dbReference type="PANTHER" id="PTHR23291:SF50">
    <property type="entry name" value="PROTEIN LIFEGUARD 4"/>
    <property type="match status" value="1"/>
</dbReference>
<keyword evidence="4 6" id="KW-1133">Transmembrane helix</keyword>
<evidence type="ECO:0000313" key="8">
    <source>
        <dbReference type="Proteomes" id="UP000500741"/>
    </source>
</evidence>
<comment type="subcellular location">
    <subcellularLocation>
        <location evidence="1">Membrane</location>
        <topology evidence="1">Multi-pass membrane protein</topology>
    </subcellularLocation>
</comment>
<feature type="transmembrane region" description="Helical" evidence="6">
    <location>
        <begin position="169"/>
        <end position="188"/>
    </location>
</feature>
<keyword evidence="5 6" id="KW-0472">Membrane</keyword>
<evidence type="ECO:0000256" key="5">
    <source>
        <dbReference type="ARBA" id="ARBA00023136"/>
    </source>
</evidence>
<dbReference type="GO" id="GO:0005886">
    <property type="term" value="C:plasma membrane"/>
    <property type="evidence" value="ECO:0007669"/>
    <property type="project" value="TreeGrafter"/>
</dbReference>
<protein>
    <submittedName>
        <fullName evidence="7">Bax inhibitor-1/YccA family protein</fullName>
    </submittedName>
</protein>
<reference evidence="7 8" key="1">
    <citation type="submission" date="2020-03" db="EMBL/GenBank/DDBJ databases">
        <title>Weissella sp. nov., isolated from Cybister lewisianus.</title>
        <authorList>
            <person name="Hyun D.-W."/>
            <person name="Bae J.-W."/>
        </authorList>
    </citation>
    <scope>NUCLEOTIDE SEQUENCE [LARGE SCALE GENOMIC DNA]</scope>
    <source>
        <strain evidence="7 8">HDW19</strain>
    </source>
</reference>